<evidence type="ECO:0000313" key="3">
    <source>
        <dbReference type="Proteomes" id="UP001157133"/>
    </source>
</evidence>
<sequence>MNWQEILLIIVILGTVVSGIILLKQSATKFHLSDEQKKKVDARKKELEAQEKCDD</sequence>
<keyword evidence="1" id="KW-0812">Transmembrane</keyword>
<proteinExistence type="predicted"/>
<keyword evidence="3" id="KW-1185">Reference proteome</keyword>
<evidence type="ECO:0000256" key="1">
    <source>
        <dbReference type="SAM" id="Phobius"/>
    </source>
</evidence>
<evidence type="ECO:0008006" key="4">
    <source>
        <dbReference type="Google" id="ProtNLM"/>
    </source>
</evidence>
<reference evidence="2 3" key="1">
    <citation type="submission" date="2023-03" db="EMBL/GenBank/DDBJ databases">
        <title>Draft genome sequence of Thalassotalea eurytherma JCM 18482T.</title>
        <authorList>
            <person name="Sawabe T."/>
        </authorList>
    </citation>
    <scope>NUCLEOTIDE SEQUENCE [LARGE SCALE GENOMIC DNA]</scope>
    <source>
        <strain evidence="2 3">JCM 18482</strain>
    </source>
</reference>
<evidence type="ECO:0000313" key="2">
    <source>
        <dbReference type="EMBL" id="GLX81227.1"/>
    </source>
</evidence>
<comment type="caution">
    <text evidence="2">The sequence shown here is derived from an EMBL/GenBank/DDBJ whole genome shotgun (WGS) entry which is preliminary data.</text>
</comment>
<accession>A0ABQ6H332</accession>
<keyword evidence="1" id="KW-0472">Membrane</keyword>
<gene>
    <name evidence="2" type="ORF">theurythT_06790</name>
</gene>
<feature type="transmembrane region" description="Helical" evidence="1">
    <location>
        <begin position="6"/>
        <end position="23"/>
    </location>
</feature>
<dbReference type="RefSeq" id="WP_284206551.1">
    <property type="nucleotide sequence ID" value="NZ_BSSU01000003.1"/>
</dbReference>
<protein>
    <recommendedName>
        <fullName evidence="4">DUF2897 family protein</fullName>
    </recommendedName>
</protein>
<dbReference type="InterPro" id="IPR021550">
    <property type="entry name" value="DUF2897"/>
</dbReference>
<dbReference type="Proteomes" id="UP001157133">
    <property type="component" value="Unassembled WGS sequence"/>
</dbReference>
<dbReference type="EMBL" id="BSSU01000003">
    <property type="protein sequence ID" value="GLX81227.1"/>
    <property type="molecule type" value="Genomic_DNA"/>
</dbReference>
<keyword evidence="1" id="KW-1133">Transmembrane helix</keyword>
<name>A0ABQ6H332_9GAMM</name>
<organism evidence="2 3">
    <name type="scientific">Thalassotalea eurytherma</name>
    <dbReference type="NCBI Taxonomy" id="1144278"/>
    <lineage>
        <taxon>Bacteria</taxon>
        <taxon>Pseudomonadati</taxon>
        <taxon>Pseudomonadota</taxon>
        <taxon>Gammaproteobacteria</taxon>
        <taxon>Alteromonadales</taxon>
        <taxon>Colwelliaceae</taxon>
        <taxon>Thalassotalea</taxon>
    </lineage>
</organism>
<dbReference type="Pfam" id="PF11446">
    <property type="entry name" value="DUF2897"/>
    <property type="match status" value="1"/>
</dbReference>